<dbReference type="Pfam" id="PF08402">
    <property type="entry name" value="TOBE_2"/>
    <property type="match status" value="1"/>
</dbReference>
<dbReference type="PROSITE" id="PS00211">
    <property type="entry name" value="ABC_TRANSPORTER_1"/>
    <property type="match status" value="1"/>
</dbReference>
<evidence type="ECO:0000256" key="8">
    <source>
        <dbReference type="ARBA" id="ARBA00050355"/>
    </source>
</evidence>
<evidence type="ECO:0000313" key="16">
    <source>
        <dbReference type="Proteomes" id="UP001596099"/>
    </source>
</evidence>
<sequence>MSVQVETLRKEFDVPEGVEVAVNDVSFEIGGDEFFTLVGPSGCGKTTTLRCIGGLETPTSGSVKFDGQNVTDVPPEKREVGMMFQNIALYPHMTVEENIAYPLKIRHVGDDEKHQRAKEAAEVMEVGELLQKYPGELSGGQRQRVALARTIVMDPTVFLMDEPLSDLDAKLKVRIRKEVQRIHKRLRVPFVYVTHDQEEAMSMSDKIAVMNNGDIEQVGTPKDLYNSPTNEFVASFIGNPTINLVDGETNYDDNNANVTAAGMEFSFDESTFHHTSSGSAIRLGFRPEHVSLEREQQTNAIEGTISILEPLGNTDLATVDSDVGELRAVIPAEGEGGFVFDEGDTVWVTPNPDRLYLFDADTGELLTRGAIS</sequence>
<dbReference type="InterPro" id="IPR003593">
    <property type="entry name" value="AAA+_ATPase"/>
</dbReference>
<evidence type="ECO:0000256" key="11">
    <source>
        <dbReference type="ARBA" id="ARBA00061029"/>
    </source>
</evidence>
<evidence type="ECO:0000256" key="5">
    <source>
        <dbReference type="ARBA" id="ARBA00022840"/>
    </source>
</evidence>
<keyword evidence="2" id="KW-0813">Transport</keyword>
<evidence type="ECO:0000256" key="12">
    <source>
        <dbReference type="ARBA" id="ARBA00065962"/>
    </source>
</evidence>
<dbReference type="InterPro" id="IPR013611">
    <property type="entry name" value="Transp-assoc_OB_typ2"/>
</dbReference>
<dbReference type="SUPFAM" id="SSF50331">
    <property type="entry name" value="MOP-like"/>
    <property type="match status" value="1"/>
</dbReference>
<comment type="caution">
    <text evidence="15">The sequence shown here is derived from an EMBL/GenBank/DDBJ whole genome shotgun (WGS) entry which is preliminary data.</text>
</comment>
<keyword evidence="4" id="KW-0547">Nucleotide-binding</keyword>
<dbReference type="InterPro" id="IPR017871">
    <property type="entry name" value="ABC_transporter-like_CS"/>
</dbReference>
<dbReference type="GO" id="GO:0022857">
    <property type="term" value="F:transmembrane transporter activity"/>
    <property type="evidence" value="ECO:0007669"/>
    <property type="project" value="UniProtKB-ARBA"/>
</dbReference>
<evidence type="ECO:0000313" key="15">
    <source>
        <dbReference type="EMBL" id="MFC5973979.1"/>
    </source>
</evidence>
<evidence type="ECO:0000259" key="14">
    <source>
        <dbReference type="PROSITE" id="PS50893"/>
    </source>
</evidence>
<keyword evidence="7" id="KW-0472">Membrane</keyword>
<dbReference type="InterPro" id="IPR003439">
    <property type="entry name" value="ABC_transporter-like_ATP-bd"/>
</dbReference>
<dbReference type="GO" id="GO:0005524">
    <property type="term" value="F:ATP binding"/>
    <property type="evidence" value="ECO:0007669"/>
    <property type="project" value="UniProtKB-KW"/>
</dbReference>
<dbReference type="Gene3D" id="2.40.50.100">
    <property type="match status" value="1"/>
</dbReference>
<dbReference type="GO" id="GO:1902495">
    <property type="term" value="C:transmembrane transporter complex"/>
    <property type="evidence" value="ECO:0007669"/>
    <property type="project" value="UniProtKB-ARBA"/>
</dbReference>
<dbReference type="PANTHER" id="PTHR43875:SF15">
    <property type="entry name" value="TREHALOSE IMPORT ATP-BINDING PROTEIN SUGC"/>
    <property type="match status" value="1"/>
</dbReference>
<proteinExistence type="inferred from homology"/>
<dbReference type="FunFam" id="3.40.50.300:FF:000042">
    <property type="entry name" value="Maltose/maltodextrin ABC transporter, ATP-binding protein"/>
    <property type="match status" value="1"/>
</dbReference>
<comment type="subcellular location">
    <subcellularLocation>
        <location evidence="1">Cell membrane</location>
        <topology evidence="1">Peripheral membrane protein</topology>
    </subcellularLocation>
</comment>
<name>A0ABD5RUC5_9EURY</name>
<evidence type="ECO:0000256" key="2">
    <source>
        <dbReference type="ARBA" id="ARBA00022448"/>
    </source>
</evidence>
<evidence type="ECO:0000256" key="1">
    <source>
        <dbReference type="ARBA" id="ARBA00004202"/>
    </source>
</evidence>
<accession>A0ABD5RUC5</accession>
<dbReference type="InterPro" id="IPR012340">
    <property type="entry name" value="NA-bd_OB-fold"/>
</dbReference>
<keyword evidence="5 15" id="KW-0067">ATP-binding</keyword>
<comment type="catalytic activity">
    <reaction evidence="9">
        <text>L-arabinose(out) + ATP + H2O = L-arabinose(in) + ADP + phosphate + H(+)</text>
        <dbReference type="Rhea" id="RHEA:30007"/>
        <dbReference type="ChEBI" id="CHEBI:15377"/>
        <dbReference type="ChEBI" id="CHEBI:15378"/>
        <dbReference type="ChEBI" id="CHEBI:17535"/>
        <dbReference type="ChEBI" id="CHEBI:30616"/>
        <dbReference type="ChEBI" id="CHEBI:43474"/>
        <dbReference type="ChEBI" id="CHEBI:456216"/>
        <dbReference type="EC" id="7.5.2.13"/>
    </reaction>
    <physiologicalReaction direction="left-to-right" evidence="9">
        <dbReference type="Rhea" id="RHEA:30008"/>
    </physiologicalReaction>
</comment>
<dbReference type="RefSeq" id="WP_247421018.1">
    <property type="nucleotide sequence ID" value="NZ_JALLGW010000004.1"/>
</dbReference>
<gene>
    <name evidence="15" type="ORF">ACFPYI_21880</name>
</gene>
<reference evidence="15 16" key="1">
    <citation type="journal article" date="2019" name="Int. J. Syst. Evol. Microbiol.">
        <title>The Global Catalogue of Microorganisms (GCM) 10K type strain sequencing project: providing services to taxonomists for standard genome sequencing and annotation.</title>
        <authorList>
            <consortium name="The Broad Institute Genomics Platform"/>
            <consortium name="The Broad Institute Genome Sequencing Center for Infectious Disease"/>
            <person name="Wu L."/>
            <person name="Ma J."/>
        </authorList>
    </citation>
    <scope>NUCLEOTIDE SEQUENCE [LARGE SCALE GENOMIC DNA]</scope>
    <source>
        <strain evidence="15 16">CGMCC 1.12543</strain>
    </source>
</reference>
<evidence type="ECO:0000256" key="10">
    <source>
        <dbReference type="ARBA" id="ARBA00053454"/>
    </source>
</evidence>
<evidence type="ECO:0000256" key="4">
    <source>
        <dbReference type="ARBA" id="ARBA00022741"/>
    </source>
</evidence>
<dbReference type="InterPro" id="IPR027417">
    <property type="entry name" value="P-loop_NTPase"/>
</dbReference>
<dbReference type="AlphaFoldDB" id="A0ABD5RUC5"/>
<evidence type="ECO:0000256" key="9">
    <source>
        <dbReference type="ARBA" id="ARBA00051890"/>
    </source>
</evidence>
<dbReference type="EC" id="7.5.2.13" evidence="13"/>
<evidence type="ECO:0000256" key="6">
    <source>
        <dbReference type="ARBA" id="ARBA00022967"/>
    </source>
</evidence>
<keyword evidence="6" id="KW-1278">Translocase</keyword>
<dbReference type="SUPFAM" id="SSF52540">
    <property type="entry name" value="P-loop containing nucleoside triphosphate hydrolases"/>
    <property type="match status" value="1"/>
</dbReference>
<dbReference type="SMART" id="SM00382">
    <property type="entry name" value="AAA"/>
    <property type="match status" value="1"/>
</dbReference>
<dbReference type="PROSITE" id="PS50893">
    <property type="entry name" value="ABC_TRANSPORTER_2"/>
    <property type="match status" value="1"/>
</dbReference>
<dbReference type="InterPro" id="IPR008995">
    <property type="entry name" value="Mo/tungstate-bd_C_term_dom"/>
</dbReference>
<dbReference type="GO" id="GO:0005886">
    <property type="term" value="C:plasma membrane"/>
    <property type="evidence" value="ECO:0007669"/>
    <property type="project" value="UniProtKB-SubCell"/>
</dbReference>
<evidence type="ECO:0000256" key="7">
    <source>
        <dbReference type="ARBA" id="ARBA00023136"/>
    </source>
</evidence>
<evidence type="ECO:0000256" key="3">
    <source>
        <dbReference type="ARBA" id="ARBA00022475"/>
    </source>
</evidence>
<dbReference type="InterPro" id="IPR047641">
    <property type="entry name" value="ABC_transpr_MalK/UgpC-like"/>
</dbReference>
<dbReference type="Gene3D" id="3.40.50.300">
    <property type="entry name" value="P-loop containing nucleotide triphosphate hydrolases"/>
    <property type="match status" value="1"/>
</dbReference>
<comment type="similarity">
    <text evidence="11">Belongs to the ABC transporter superfamily. Carbohydrate uptake transporter-1 (CUT1) (TC 3.A.1.1) family.</text>
</comment>
<organism evidence="15 16">
    <name type="scientific">Halomarina salina</name>
    <dbReference type="NCBI Taxonomy" id="1872699"/>
    <lineage>
        <taxon>Archaea</taxon>
        <taxon>Methanobacteriati</taxon>
        <taxon>Methanobacteriota</taxon>
        <taxon>Stenosarchaea group</taxon>
        <taxon>Halobacteria</taxon>
        <taxon>Halobacteriales</taxon>
        <taxon>Natronomonadaceae</taxon>
        <taxon>Halomarina</taxon>
    </lineage>
</organism>
<dbReference type="PANTHER" id="PTHR43875">
    <property type="entry name" value="MALTODEXTRIN IMPORT ATP-BINDING PROTEIN MSMX"/>
    <property type="match status" value="1"/>
</dbReference>
<protein>
    <recommendedName>
        <fullName evidence="13">ABC-type D-xylose/L-arabinose transporter</fullName>
        <ecNumber evidence="13">7.5.2.13</ecNumber>
    </recommendedName>
</protein>
<comment type="subunit">
    <text evidence="12">The complex is composed of two ATP-binding proteins (XacJ and XacK), two transmembrane proteins (XacH and XacI) and a solute-binding protein (XacG).</text>
</comment>
<dbReference type="Proteomes" id="UP001596099">
    <property type="component" value="Unassembled WGS sequence"/>
</dbReference>
<dbReference type="EMBL" id="JBHSQH010000009">
    <property type="protein sequence ID" value="MFC5973979.1"/>
    <property type="molecule type" value="Genomic_DNA"/>
</dbReference>
<dbReference type="Pfam" id="PF00005">
    <property type="entry name" value="ABC_tran"/>
    <property type="match status" value="1"/>
</dbReference>
<dbReference type="Gene3D" id="2.40.50.140">
    <property type="entry name" value="Nucleic acid-binding proteins"/>
    <property type="match status" value="1"/>
</dbReference>
<comment type="catalytic activity">
    <reaction evidence="8">
        <text>D-xylose(out) + ATP + H2O = D-xylose(in) + ADP + phosphate + H(+)</text>
        <dbReference type="Rhea" id="RHEA:29899"/>
        <dbReference type="ChEBI" id="CHEBI:15377"/>
        <dbReference type="ChEBI" id="CHEBI:15378"/>
        <dbReference type="ChEBI" id="CHEBI:30616"/>
        <dbReference type="ChEBI" id="CHEBI:43474"/>
        <dbReference type="ChEBI" id="CHEBI:53455"/>
        <dbReference type="ChEBI" id="CHEBI:456216"/>
        <dbReference type="EC" id="7.5.2.13"/>
    </reaction>
    <physiologicalReaction direction="left-to-right" evidence="8">
        <dbReference type="Rhea" id="RHEA:29900"/>
    </physiologicalReaction>
</comment>
<keyword evidence="16" id="KW-1185">Reference proteome</keyword>
<comment type="function">
    <text evidence="10">Part of the ABC transporter complex XacGHIJK involved in the uptake of xylose and arabinose. Responsible for energy coupling to the transport system.</text>
</comment>
<keyword evidence="3" id="KW-1003">Cell membrane</keyword>
<evidence type="ECO:0000256" key="13">
    <source>
        <dbReference type="ARBA" id="ARBA00066315"/>
    </source>
</evidence>
<feature type="domain" description="ABC transporter" evidence="14">
    <location>
        <begin position="3"/>
        <end position="237"/>
    </location>
</feature>